<organism evidence="2 3">
    <name type="scientific">Acetobacter malorum</name>
    <dbReference type="NCBI Taxonomy" id="178901"/>
    <lineage>
        <taxon>Bacteria</taxon>
        <taxon>Pseudomonadati</taxon>
        <taxon>Pseudomonadota</taxon>
        <taxon>Alphaproteobacteria</taxon>
        <taxon>Acetobacterales</taxon>
        <taxon>Acetobacteraceae</taxon>
        <taxon>Acetobacter</taxon>
    </lineage>
</organism>
<dbReference type="Proteomes" id="UP000077349">
    <property type="component" value="Unassembled WGS sequence"/>
</dbReference>
<keyword evidence="2" id="KW-0489">Methyltransferase</keyword>
<feature type="domain" description="RAMA" evidence="1">
    <location>
        <begin position="4"/>
        <end position="67"/>
    </location>
</feature>
<evidence type="ECO:0000313" key="3">
    <source>
        <dbReference type="Proteomes" id="UP000077349"/>
    </source>
</evidence>
<name>A0A177G8I7_9PROT</name>
<dbReference type="InterPro" id="IPR040843">
    <property type="entry name" value="RAMA"/>
</dbReference>
<evidence type="ECO:0000313" key="2">
    <source>
        <dbReference type="EMBL" id="OAG76583.1"/>
    </source>
</evidence>
<protein>
    <submittedName>
        <fullName evidence="2">Modification methylase</fullName>
    </submittedName>
</protein>
<evidence type="ECO:0000259" key="1">
    <source>
        <dbReference type="Pfam" id="PF18755"/>
    </source>
</evidence>
<gene>
    <name evidence="2" type="ORF">Amal_02357</name>
</gene>
<dbReference type="GO" id="GO:0008168">
    <property type="term" value="F:methyltransferase activity"/>
    <property type="evidence" value="ECO:0007669"/>
    <property type="project" value="UniProtKB-KW"/>
</dbReference>
<keyword evidence="2" id="KW-0808">Transferase</keyword>
<comment type="caution">
    <text evidence="2">The sequence shown here is derived from an EMBL/GenBank/DDBJ whole genome shotgun (WGS) entry which is preliminary data.</text>
</comment>
<accession>A0A177G8I7</accession>
<dbReference type="Pfam" id="PF18755">
    <property type="entry name" value="RAMA"/>
    <property type="match status" value="1"/>
</dbReference>
<dbReference type="AlphaFoldDB" id="A0A177G8I7"/>
<sequence length="80" mass="8739">MVLADKKQRVQATVSPDGTLVSGDKRGSIHKMGAMLTNAPSCNGWTFWHFERDGVWLPLDVLRQESLVQSGRGASNVISV</sequence>
<reference evidence="2 3" key="1">
    <citation type="submission" date="2016-03" db="EMBL/GenBank/DDBJ databases">
        <title>Draft genome sequence of Acetobacter malorum CECT 7742, a strain isolated from strawberry vinegar.</title>
        <authorList>
            <person name="Sainz F."/>
            <person name="Mas A."/>
            <person name="Torija M.J."/>
        </authorList>
    </citation>
    <scope>NUCLEOTIDE SEQUENCE [LARGE SCALE GENOMIC DNA]</scope>
    <source>
        <strain evidence="2 3">CECT 7742</strain>
    </source>
</reference>
<proteinExistence type="predicted"/>
<dbReference type="PATRIC" id="fig|178901.16.peg.2511"/>
<dbReference type="GO" id="GO:0032259">
    <property type="term" value="P:methylation"/>
    <property type="evidence" value="ECO:0007669"/>
    <property type="project" value="UniProtKB-KW"/>
</dbReference>
<dbReference type="EMBL" id="LVHD01000018">
    <property type="protein sequence ID" value="OAG76583.1"/>
    <property type="molecule type" value="Genomic_DNA"/>
</dbReference>